<keyword evidence="7" id="KW-1133">Transmembrane helix</keyword>
<sequence>MSRFHVGGKVVDTVDLLRKRHWAWRLDLWPFAVLYGVWLAAVVPSLDFSDASIVLGSIGAFHVLVFLFTIWSVDFKCFMQYSKLAASSTSLGTEEIFFDFRKQRFIYSDEQNTFFKLPYPSKETIGYYLKNTGYGTKAKIQAATEKWGRNVFEYPQPTFQSLLKEQIMEPFFVFQVFCVGLWCLDEYWYYSLFTLFMLFMFESMMAKSRLKTLSELRRVKVDSQILMVYRCGKWVKISGTELLPGDVVSIGRSTGLDGEDKSVPADMLILAGSAIVNEAILTGESTPQWKVGDPLEKAALKGIEWSYNSDEKAMLKKEDVLEVLDKIL</sequence>
<dbReference type="AlphaFoldDB" id="A0AAV6X493"/>
<gene>
    <name evidence="10" type="ORF">BUALT_Bualt09G0038900</name>
</gene>
<evidence type="ECO:0000259" key="8">
    <source>
        <dbReference type="Pfam" id="PF00122"/>
    </source>
</evidence>
<keyword evidence="4" id="KW-0067">ATP-binding</keyword>
<comment type="caution">
    <text evidence="10">The sequence shown here is derived from an EMBL/GenBank/DDBJ whole genome shotgun (WGS) entry which is preliminary data.</text>
</comment>
<evidence type="ECO:0000256" key="3">
    <source>
        <dbReference type="ARBA" id="ARBA00022741"/>
    </source>
</evidence>
<keyword evidence="7" id="KW-0812">Transmembrane</keyword>
<evidence type="ECO:0000256" key="7">
    <source>
        <dbReference type="SAM" id="Phobius"/>
    </source>
</evidence>
<evidence type="ECO:0000256" key="1">
    <source>
        <dbReference type="ARBA" id="ARBA00004141"/>
    </source>
</evidence>
<dbReference type="InterPro" id="IPR059000">
    <property type="entry name" value="ATPase_P-type_domA"/>
</dbReference>
<evidence type="ECO:0008006" key="12">
    <source>
        <dbReference type="Google" id="ProtNLM"/>
    </source>
</evidence>
<dbReference type="GO" id="GO:0006874">
    <property type="term" value="P:intracellular calcium ion homeostasis"/>
    <property type="evidence" value="ECO:0007669"/>
    <property type="project" value="TreeGrafter"/>
</dbReference>
<evidence type="ECO:0000256" key="4">
    <source>
        <dbReference type="ARBA" id="ARBA00022840"/>
    </source>
</evidence>
<evidence type="ECO:0000256" key="5">
    <source>
        <dbReference type="ARBA" id="ARBA00022842"/>
    </source>
</evidence>
<evidence type="ECO:0000256" key="2">
    <source>
        <dbReference type="ARBA" id="ARBA00022723"/>
    </source>
</evidence>
<dbReference type="PANTHER" id="PTHR45630">
    <property type="entry name" value="CATION-TRANSPORTING ATPASE-RELATED"/>
    <property type="match status" value="1"/>
</dbReference>
<dbReference type="Proteomes" id="UP000826271">
    <property type="component" value="Unassembled WGS sequence"/>
</dbReference>
<keyword evidence="2" id="KW-0479">Metal-binding</keyword>
<evidence type="ECO:0000313" key="10">
    <source>
        <dbReference type="EMBL" id="KAG8376205.1"/>
    </source>
</evidence>
<keyword evidence="11" id="KW-1185">Reference proteome</keyword>
<evidence type="ECO:0000313" key="11">
    <source>
        <dbReference type="Proteomes" id="UP000826271"/>
    </source>
</evidence>
<accession>A0AAV6X493</accession>
<dbReference type="Pfam" id="PF00122">
    <property type="entry name" value="E1-E2_ATPase"/>
    <property type="match status" value="1"/>
</dbReference>
<keyword evidence="6" id="KW-1278">Translocase</keyword>
<feature type="domain" description="P5A-ATPase transmembrane helical hairpin" evidence="9">
    <location>
        <begin position="20"/>
        <end position="83"/>
    </location>
</feature>
<dbReference type="InterPro" id="IPR006544">
    <property type="entry name" value="P-type_TPase_V"/>
</dbReference>
<dbReference type="InterPro" id="IPR008250">
    <property type="entry name" value="ATPase_P-typ_transduc_dom_A_sf"/>
</dbReference>
<dbReference type="GO" id="GO:0019829">
    <property type="term" value="F:ATPase-coupled monoatomic cation transmembrane transporter activity"/>
    <property type="evidence" value="ECO:0007669"/>
    <property type="project" value="TreeGrafter"/>
</dbReference>
<feature type="domain" description="P-type ATPase A" evidence="8">
    <location>
        <begin position="227"/>
        <end position="290"/>
    </location>
</feature>
<dbReference type="GO" id="GO:0005789">
    <property type="term" value="C:endoplasmic reticulum membrane"/>
    <property type="evidence" value="ECO:0007669"/>
    <property type="project" value="TreeGrafter"/>
</dbReference>
<dbReference type="InterPro" id="IPR057255">
    <property type="entry name" value="2TM_P5A-ATPase"/>
</dbReference>
<feature type="transmembrane region" description="Helical" evidence="7">
    <location>
        <begin position="52"/>
        <end position="73"/>
    </location>
</feature>
<dbReference type="GO" id="GO:0015662">
    <property type="term" value="F:P-type ion transporter activity"/>
    <property type="evidence" value="ECO:0007669"/>
    <property type="project" value="TreeGrafter"/>
</dbReference>
<protein>
    <recommendedName>
        <fullName evidence="12">Manganese-transporting ATPase PDR2</fullName>
    </recommendedName>
</protein>
<name>A0AAV6X493_9LAMI</name>
<dbReference type="SUPFAM" id="SSF81653">
    <property type="entry name" value="Calcium ATPase, transduction domain A"/>
    <property type="match status" value="1"/>
</dbReference>
<comment type="subcellular location">
    <subcellularLocation>
        <location evidence="1">Membrane</location>
        <topology evidence="1">Multi-pass membrane protein</topology>
    </subcellularLocation>
</comment>
<dbReference type="Pfam" id="PF23143">
    <property type="entry name" value="2TM_P5A-ATPase"/>
    <property type="match status" value="1"/>
</dbReference>
<dbReference type="GO" id="GO:0005524">
    <property type="term" value="F:ATP binding"/>
    <property type="evidence" value="ECO:0007669"/>
    <property type="project" value="UniProtKB-KW"/>
</dbReference>
<dbReference type="Gene3D" id="2.70.150.10">
    <property type="entry name" value="Calcium-transporting ATPase, cytoplasmic transduction domain A"/>
    <property type="match status" value="1"/>
</dbReference>
<organism evidence="10 11">
    <name type="scientific">Buddleja alternifolia</name>
    <dbReference type="NCBI Taxonomy" id="168488"/>
    <lineage>
        <taxon>Eukaryota</taxon>
        <taxon>Viridiplantae</taxon>
        <taxon>Streptophyta</taxon>
        <taxon>Embryophyta</taxon>
        <taxon>Tracheophyta</taxon>
        <taxon>Spermatophyta</taxon>
        <taxon>Magnoliopsida</taxon>
        <taxon>eudicotyledons</taxon>
        <taxon>Gunneridae</taxon>
        <taxon>Pentapetalae</taxon>
        <taxon>asterids</taxon>
        <taxon>lamiids</taxon>
        <taxon>Lamiales</taxon>
        <taxon>Scrophulariaceae</taxon>
        <taxon>Buddlejeae</taxon>
        <taxon>Buddleja</taxon>
    </lineage>
</organism>
<keyword evidence="5" id="KW-0460">Magnesium</keyword>
<proteinExistence type="predicted"/>
<feature type="transmembrane region" description="Helical" evidence="7">
    <location>
        <begin position="188"/>
        <end position="206"/>
    </location>
</feature>
<dbReference type="PANTHER" id="PTHR45630:SF7">
    <property type="entry name" value="ENDOPLASMIC RETICULUM TRANSMEMBRANE HELIX TRANSLOCASE"/>
    <property type="match status" value="1"/>
</dbReference>
<keyword evidence="7" id="KW-0472">Membrane</keyword>
<keyword evidence="3" id="KW-0547">Nucleotide-binding</keyword>
<dbReference type="GO" id="GO:0046872">
    <property type="term" value="F:metal ion binding"/>
    <property type="evidence" value="ECO:0007669"/>
    <property type="project" value="UniProtKB-KW"/>
</dbReference>
<reference evidence="10" key="1">
    <citation type="submission" date="2019-10" db="EMBL/GenBank/DDBJ databases">
        <authorList>
            <person name="Zhang R."/>
            <person name="Pan Y."/>
            <person name="Wang J."/>
            <person name="Ma R."/>
            <person name="Yu S."/>
        </authorList>
    </citation>
    <scope>NUCLEOTIDE SEQUENCE</scope>
    <source>
        <strain evidence="10">LA-IB0</strain>
        <tissue evidence="10">Leaf</tissue>
    </source>
</reference>
<feature type="transmembrane region" description="Helical" evidence="7">
    <location>
        <begin position="28"/>
        <end position="46"/>
    </location>
</feature>
<evidence type="ECO:0000256" key="6">
    <source>
        <dbReference type="ARBA" id="ARBA00022967"/>
    </source>
</evidence>
<evidence type="ECO:0000259" key="9">
    <source>
        <dbReference type="Pfam" id="PF23143"/>
    </source>
</evidence>
<dbReference type="EMBL" id="WHWC01000009">
    <property type="protein sequence ID" value="KAG8376205.1"/>
    <property type="molecule type" value="Genomic_DNA"/>
</dbReference>